<accession>K0TEP1</accession>
<keyword evidence="3" id="KW-0539">Nucleus</keyword>
<evidence type="ECO:0000256" key="1">
    <source>
        <dbReference type="ARBA" id="ARBA00004123"/>
    </source>
</evidence>
<dbReference type="AlphaFoldDB" id="K0TEP1"/>
<evidence type="ECO:0000313" key="8">
    <source>
        <dbReference type="Proteomes" id="UP000266841"/>
    </source>
</evidence>
<dbReference type="FunFam" id="1.10.10.10:FF:000479">
    <property type="entry name" value="Predicted protein"/>
    <property type="match status" value="1"/>
</dbReference>
<dbReference type="Proteomes" id="UP000266841">
    <property type="component" value="Unassembled WGS sequence"/>
</dbReference>
<evidence type="ECO:0000313" key="7">
    <source>
        <dbReference type="EMBL" id="EJK75870.1"/>
    </source>
</evidence>
<gene>
    <name evidence="7" type="ORF">THAOC_02387</name>
</gene>
<evidence type="ECO:0000256" key="2">
    <source>
        <dbReference type="ARBA" id="ARBA00023125"/>
    </source>
</evidence>
<feature type="region of interest" description="Disordered" evidence="5">
    <location>
        <begin position="128"/>
        <end position="163"/>
    </location>
</feature>
<dbReference type="InterPro" id="IPR036388">
    <property type="entry name" value="WH-like_DNA-bd_sf"/>
</dbReference>
<dbReference type="GO" id="GO:0003700">
    <property type="term" value="F:DNA-binding transcription factor activity"/>
    <property type="evidence" value="ECO:0007669"/>
    <property type="project" value="InterPro"/>
</dbReference>
<dbReference type="SUPFAM" id="SSF46785">
    <property type="entry name" value="Winged helix' DNA-binding domain"/>
    <property type="match status" value="1"/>
</dbReference>
<feature type="region of interest" description="Disordered" evidence="5">
    <location>
        <begin position="262"/>
        <end position="299"/>
    </location>
</feature>
<dbReference type="PANTHER" id="PTHR10015">
    <property type="entry name" value="HEAT SHOCK TRANSCRIPTION FACTOR"/>
    <property type="match status" value="1"/>
</dbReference>
<evidence type="ECO:0000256" key="5">
    <source>
        <dbReference type="SAM" id="MobiDB-lite"/>
    </source>
</evidence>
<dbReference type="EMBL" id="AGNL01002677">
    <property type="protein sequence ID" value="EJK75870.1"/>
    <property type="molecule type" value="Genomic_DNA"/>
</dbReference>
<proteinExistence type="inferred from homology"/>
<feature type="domain" description="HSF-type DNA-binding" evidence="6">
    <location>
        <begin position="11"/>
        <end position="109"/>
    </location>
</feature>
<keyword evidence="2" id="KW-0238">DNA-binding</keyword>
<dbReference type="InterPro" id="IPR000232">
    <property type="entry name" value="HSF_DNA-bd"/>
</dbReference>
<evidence type="ECO:0000256" key="3">
    <source>
        <dbReference type="ARBA" id="ARBA00023242"/>
    </source>
</evidence>
<organism evidence="7 8">
    <name type="scientific">Thalassiosira oceanica</name>
    <name type="common">Marine diatom</name>
    <dbReference type="NCBI Taxonomy" id="159749"/>
    <lineage>
        <taxon>Eukaryota</taxon>
        <taxon>Sar</taxon>
        <taxon>Stramenopiles</taxon>
        <taxon>Ochrophyta</taxon>
        <taxon>Bacillariophyta</taxon>
        <taxon>Coscinodiscophyceae</taxon>
        <taxon>Thalassiosirophycidae</taxon>
        <taxon>Thalassiosirales</taxon>
        <taxon>Thalassiosiraceae</taxon>
        <taxon>Thalassiosira</taxon>
    </lineage>
</organism>
<dbReference type="SMART" id="SM00415">
    <property type="entry name" value="HSF"/>
    <property type="match status" value="1"/>
</dbReference>
<dbReference type="PANTHER" id="PTHR10015:SF206">
    <property type="entry name" value="HSF-TYPE DNA-BINDING DOMAIN-CONTAINING PROTEIN"/>
    <property type="match status" value="1"/>
</dbReference>
<comment type="caution">
    <text evidence="7">The sequence shown here is derived from an EMBL/GenBank/DDBJ whole genome shotgun (WGS) entry which is preliminary data.</text>
</comment>
<comment type="subcellular location">
    <subcellularLocation>
        <location evidence="1">Nucleus</location>
    </subcellularLocation>
</comment>
<evidence type="ECO:0000256" key="4">
    <source>
        <dbReference type="RuleBase" id="RU004020"/>
    </source>
</evidence>
<dbReference type="InterPro" id="IPR036390">
    <property type="entry name" value="WH_DNA-bd_sf"/>
</dbReference>
<comment type="similarity">
    <text evidence="4">Belongs to the HSF family.</text>
</comment>
<dbReference type="OrthoDB" id="44005at2759"/>
<protein>
    <recommendedName>
        <fullName evidence="6">HSF-type DNA-binding domain-containing protein</fullName>
    </recommendedName>
</protein>
<keyword evidence="8" id="KW-1185">Reference proteome</keyword>
<sequence length="313" mass="34966">MDEPTAPLPGAEGIFPVKLHEMLAWADAAMMSHIVGWCPHGRMFRVSDEDAFMKKVLPLFFQSTKFRSFTRQLLLWGFRRETKGPDANAWYHESFRKSMPGLARQLKRTSIKGCKRGERAKAKEPIPNFHAKGQDDMRRRGNRQANRRMPTKDGNCHFPNLEEDTSDINTVEHRMPKRRLSDFISSPAPTTGGGWQYSYARNLSFLPAPPGINQHLHDPSMYTGFSLAAPHGQAGALGVVQVQATAMADPPTPPSVMRARATVSTTQPPRGGEGETRRGTTSYAPTRRSAPYSWTRAGRASDPAPICRRVLVR</sequence>
<evidence type="ECO:0000259" key="6">
    <source>
        <dbReference type="SMART" id="SM00415"/>
    </source>
</evidence>
<dbReference type="Gene3D" id="1.10.10.10">
    <property type="entry name" value="Winged helix-like DNA-binding domain superfamily/Winged helix DNA-binding domain"/>
    <property type="match status" value="1"/>
</dbReference>
<dbReference type="Pfam" id="PF00447">
    <property type="entry name" value="HSF_DNA-bind"/>
    <property type="match status" value="1"/>
</dbReference>
<reference evidence="7 8" key="1">
    <citation type="journal article" date="2012" name="Genome Biol.">
        <title>Genome and low-iron response of an oceanic diatom adapted to chronic iron limitation.</title>
        <authorList>
            <person name="Lommer M."/>
            <person name="Specht M."/>
            <person name="Roy A.S."/>
            <person name="Kraemer L."/>
            <person name="Andreson R."/>
            <person name="Gutowska M.A."/>
            <person name="Wolf J."/>
            <person name="Bergner S.V."/>
            <person name="Schilhabel M.B."/>
            <person name="Klostermeier U.C."/>
            <person name="Beiko R.G."/>
            <person name="Rosenstiel P."/>
            <person name="Hippler M."/>
            <person name="Laroche J."/>
        </authorList>
    </citation>
    <scope>NUCLEOTIDE SEQUENCE [LARGE SCALE GENOMIC DNA]</scope>
    <source>
        <strain evidence="7 8">CCMP1005</strain>
    </source>
</reference>
<name>K0TEP1_THAOC</name>
<dbReference type="GO" id="GO:0043565">
    <property type="term" value="F:sequence-specific DNA binding"/>
    <property type="evidence" value="ECO:0007669"/>
    <property type="project" value="InterPro"/>
</dbReference>
<dbReference type="GO" id="GO:0005634">
    <property type="term" value="C:nucleus"/>
    <property type="evidence" value="ECO:0007669"/>
    <property type="project" value="UniProtKB-SubCell"/>
</dbReference>